<organism evidence="1 2">
    <name type="scientific">Bimuria novae-zelandiae CBS 107.79</name>
    <dbReference type="NCBI Taxonomy" id="1447943"/>
    <lineage>
        <taxon>Eukaryota</taxon>
        <taxon>Fungi</taxon>
        <taxon>Dikarya</taxon>
        <taxon>Ascomycota</taxon>
        <taxon>Pezizomycotina</taxon>
        <taxon>Dothideomycetes</taxon>
        <taxon>Pleosporomycetidae</taxon>
        <taxon>Pleosporales</taxon>
        <taxon>Massarineae</taxon>
        <taxon>Didymosphaeriaceae</taxon>
        <taxon>Bimuria</taxon>
    </lineage>
</organism>
<gene>
    <name evidence="1" type="ORF">BU23DRAFT_550858</name>
</gene>
<proteinExistence type="predicted"/>
<dbReference type="AlphaFoldDB" id="A0A6A5VK17"/>
<dbReference type="OrthoDB" id="5415741at2759"/>
<keyword evidence="2" id="KW-1185">Reference proteome</keyword>
<accession>A0A6A5VK17</accession>
<reference evidence="1" key="1">
    <citation type="journal article" date="2020" name="Stud. Mycol.">
        <title>101 Dothideomycetes genomes: a test case for predicting lifestyles and emergence of pathogens.</title>
        <authorList>
            <person name="Haridas S."/>
            <person name="Albert R."/>
            <person name="Binder M."/>
            <person name="Bloem J."/>
            <person name="Labutti K."/>
            <person name="Salamov A."/>
            <person name="Andreopoulos B."/>
            <person name="Baker S."/>
            <person name="Barry K."/>
            <person name="Bills G."/>
            <person name="Bluhm B."/>
            <person name="Cannon C."/>
            <person name="Castanera R."/>
            <person name="Culley D."/>
            <person name="Daum C."/>
            <person name="Ezra D."/>
            <person name="Gonzalez J."/>
            <person name="Henrissat B."/>
            <person name="Kuo A."/>
            <person name="Liang C."/>
            <person name="Lipzen A."/>
            <person name="Lutzoni F."/>
            <person name="Magnuson J."/>
            <person name="Mondo S."/>
            <person name="Nolan M."/>
            <person name="Ohm R."/>
            <person name="Pangilinan J."/>
            <person name="Park H.-J."/>
            <person name="Ramirez L."/>
            <person name="Alfaro M."/>
            <person name="Sun H."/>
            <person name="Tritt A."/>
            <person name="Yoshinaga Y."/>
            <person name="Zwiers L.-H."/>
            <person name="Turgeon B."/>
            <person name="Goodwin S."/>
            <person name="Spatafora J."/>
            <person name="Crous P."/>
            <person name="Grigoriev I."/>
        </authorList>
    </citation>
    <scope>NUCLEOTIDE SEQUENCE</scope>
    <source>
        <strain evidence="1">CBS 107.79</strain>
    </source>
</reference>
<dbReference type="EMBL" id="ML976663">
    <property type="protein sequence ID" value="KAF1977561.1"/>
    <property type="molecule type" value="Genomic_DNA"/>
</dbReference>
<dbReference type="Proteomes" id="UP000800036">
    <property type="component" value="Unassembled WGS sequence"/>
</dbReference>
<name>A0A6A5VK17_9PLEO</name>
<sequence>MFGIVTNKEVAALFDPPITKDAIAKLIRCTRERADREGISIATPSLYETLPGRGRPQLLDDAQKKRMIEIVTQDRAHREKEPL</sequence>
<evidence type="ECO:0000313" key="1">
    <source>
        <dbReference type="EMBL" id="KAF1977561.1"/>
    </source>
</evidence>
<protein>
    <submittedName>
        <fullName evidence="1">Uncharacterized protein</fullName>
    </submittedName>
</protein>
<evidence type="ECO:0000313" key="2">
    <source>
        <dbReference type="Proteomes" id="UP000800036"/>
    </source>
</evidence>